<organism evidence="5 6">
    <name type="scientific">Cotesia congregata</name>
    <name type="common">Parasitoid wasp</name>
    <name type="synonym">Apanteles congregatus</name>
    <dbReference type="NCBI Taxonomy" id="51543"/>
    <lineage>
        <taxon>Eukaryota</taxon>
        <taxon>Metazoa</taxon>
        <taxon>Ecdysozoa</taxon>
        <taxon>Arthropoda</taxon>
        <taxon>Hexapoda</taxon>
        <taxon>Insecta</taxon>
        <taxon>Pterygota</taxon>
        <taxon>Neoptera</taxon>
        <taxon>Endopterygota</taxon>
        <taxon>Hymenoptera</taxon>
        <taxon>Apocrita</taxon>
        <taxon>Ichneumonoidea</taxon>
        <taxon>Braconidae</taxon>
        <taxon>Microgastrinae</taxon>
        <taxon>Cotesia</taxon>
    </lineage>
</organism>
<evidence type="ECO:0000256" key="2">
    <source>
        <dbReference type="ARBA" id="ARBA00023180"/>
    </source>
</evidence>
<keyword evidence="3" id="KW-0472">Membrane</keyword>
<evidence type="ECO:0000259" key="4">
    <source>
        <dbReference type="Pfam" id="PF19272"/>
    </source>
</evidence>
<comment type="caution">
    <text evidence="5">The sequence shown here is derived from an EMBL/GenBank/DDBJ whole genome shotgun (WGS) entry which is preliminary data.</text>
</comment>
<sequence length="163" mass="18656">MLLLDNFLDIGILILLGLFTMIWILDYTQYYLDLPKANSIGRANWVVEYSFLDYYELKEINAKSLHDLADRFTKQNDNAFVRFYKANTVSLPQEVEEIWGCGGAFSGACMLQHYCAVTRVNPESYSNCLSSLAYPLSTDSSSQHHQYFTLYILGSMVCLLTSR</sequence>
<dbReference type="AlphaFoldDB" id="A0A8J2EL22"/>
<feature type="transmembrane region" description="Helical" evidence="3">
    <location>
        <begin position="7"/>
        <end position="25"/>
    </location>
</feature>
<keyword evidence="3" id="KW-0812">Transmembrane</keyword>
<keyword evidence="1" id="KW-0378">Hydrolase</keyword>
<keyword evidence="6" id="KW-1185">Reference proteome</keyword>
<gene>
    <name evidence="5" type="ORF">HICCMSTLAB_LOCUS2124</name>
</gene>
<evidence type="ECO:0000256" key="1">
    <source>
        <dbReference type="ARBA" id="ARBA00022801"/>
    </source>
</evidence>
<keyword evidence="3" id="KW-1133">Transmembrane helix</keyword>
<dbReference type="OrthoDB" id="348678at2759"/>
<feature type="domain" description="Sphingomyelin phosphodiesterase C-terminal" evidence="4">
    <location>
        <begin position="24"/>
        <end position="131"/>
    </location>
</feature>
<protein>
    <submittedName>
        <fullName evidence="5">Similar to SMPDL3A: Acid sphingomyelinase-like phosphodiesterase 3a (Bos taurus)</fullName>
    </submittedName>
</protein>
<dbReference type="PANTHER" id="PTHR10340:SF57">
    <property type="entry name" value="METALLOPHOS DOMAIN-CONTAINING PROTEIN"/>
    <property type="match status" value="1"/>
</dbReference>
<dbReference type="GO" id="GO:0008081">
    <property type="term" value="F:phosphoric diester hydrolase activity"/>
    <property type="evidence" value="ECO:0007669"/>
    <property type="project" value="TreeGrafter"/>
</dbReference>
<keyword evidence="2" id="KW-0325">Glycoprotein</keyword>
<proteinExistence type="predicted"/>
<dbReference type="EMBL" id="CAJNRD030001116">
    <property type="protein sequence ID" value="CAG5076143.1"/>
    <property type="molecule type" value="Genomic_DNA"/>
</dbReference>
<dbReference type="InterPro" id="IPR045473">
    <property type="entry name" value="ASM_C"/>
</dbReference>
<accession>A0A8J2EL22</accession>
<name>A0A8J2EL22_COTCN</name>
<dbReference type="Pfam" id="PF19272">
    <property type="entry name" value="ASMase_C"/>
    <property type="match status" value="1"/>
</dbReference>
<dbReference type="GO" id="GO:0005615">
    <property type="term" value="C:extracellular space"/>
    <property type="evidence" value="ECO:0007669"/>
    <property type="project" value="TreeGrafter"/>
</dbReference>
<reference evidence="5" key="1">
    <citation type="submission" date="2021-04" db="EMBL/GenBank/DDBJ databases">
        <authorList>
            <person name="Chebbi M.A.C M."/>
        </authorList>
    </citation>
    <scope>NUCLEOTIDE SEQUENCE</scope>
</reference>
<dbReference type="PANTHER" id="PTHR10340">
    <property type="entry name" value="SPHINGOMYELIN PHOSPHODIESTERASE"/>
    <property type="match status" value="1"/>
</dbReference>
<evidence type="ECO:0000256" key="3">
    <source>
        <dbReference type="SAM" id="Phobius"/>
    </source>
</evidence>
<evidence type="ECO:0000313" key="5">
    <source>
        <dbReference type="EMBL" id="CAG5076143.1"/>
    </source>
</evidence>
<evidence type="ECO:0000313" key="6">
    <source>
        <dbReference type="Proteomes" id="UP000786811"/>
    </source>
</evidence>
<dbReference type="Proteomes" id="UP000786811">
    <property type="component" value="Unassembled WGS sequence"/>
</dbReference>